<dbReference type="Proteomes" id="UP000095283">
    <property type="component" value="Unplaced"/>
</dbReference>
<dbReference type="AlphaFoldDB" id="A0A1I7WFP4"/>
<organism evidence="1 2">
    <name type="scientific">Heterorhabditis bacteriophora</name>
    <name type="common">Entomopathogenic nematode worm</name>
    <dbReference type="NCBI Taxonomy" id="37862"/>
    <lineage>
        <taxon>Eukaryota</taxon>
        <taxon>Metazoa</taxon>
        <taxon>Ecdysozoa</taxon>
        <taxon>Nematoda</taxon>
        <taxon>Chromadorea</taxon>
        <taxon>Rhabditida</taxon>
        <taxon>Rhabditina</taxon>
        <taxon>Rhabditomorpha</taxon>
        <taxon>Strongyloidea</taxon>
        <taxon>Heterorhabditidae</taxon>
        <taxon>Heterorhabditis</taxon>
    </lineage>
</organism>
<accession>A0A1I7WFP4</accession>
<proteinExistence type="predicted"/>
<name>A0A1I7WFP4_HETBA</name>
<evidence type="ECO:0000313" key="1">
    <source>
        <dbReference type="Proteomes" id="UP000095283"/>
    </source>
</evidence>
<keyword evidence="1" id="KW-1185">Reference proteome</keyword>
<evidence type="ECO:0000313" key="2">
    <source>
        <dbReference type="WBParaSite" id="Hba_03746"/>
    </source>
</evidence>
<protein>
    <submittedName>
        <fullName evidence="2">Ovule protein</fullName>
    </submittedName>
</protein>
<sequence>MKSKPCIELRKLYWKGSQFDAKSKSVIRIRSRSFRSELQSIVHLVNSMQFVTSNLINYIIKVVHLVHILRVLTYDATVTINVCEMQNNK</sequence>
<reference evidence="2" key="1">
    <citation type="submission" date="2016-11" db="UniProtKB">
        <authorList>
            <consortium name="WormBaseParasite"/>
        </authorList>
    </citation>
    <scope>IDENTIFICATION</scope>
</reference>
<dbReference type="WBParaSite" id="Hba_03746">
    <property type="protein sequence ID" value="Hba_03746"/>
    <property type="gene ID" value="Hba_03746"/>
</dbReference>